<gene>
    <name evidence="2" type="ORF">POVWA1_065700</name>
    <name evidence="1" type="ORF">POVWA2_062370</name>
</gene>
<dbReference type="AlphaFoldDB" id="A0A1A9A521"/>
<keyword evidence="4" id="KW-1185">Reference proteome</keyword>
<dbReference type="InterPro" id="IPR008780">
    <property type="entry name" value="Plasmodium_Vir"/>
</dbReference>
<protein>
    <submittedName>
        <fullName evidence="1">PIR Superfamily Protein</fullName>
    </submittedName>
</protein>
<proteinExistence type="predicted"/>
<evidence type="ECO:0000313" key="3">
    <source>
        <dbReference type="Proteomes" id="UP000078550"/>
    </source>
</evidence>
<evidence type="ECO:0000313" key="2">
    <source>
        <dbReference type="EMBL" id="SBT54092.1"/>
    </source>
</evidence>
<organism evidence="1 3">
    <name type="scientific">Plasmodium ovale wallikeri</name>
    <dbReference type="NCBI Taxonomy" id="864142"/>
    <lineage>
        <taxon>Eukaryota</taxon>
        <taxon>Sar</taxon>
        <taxon>Alveolata</taxon>
        <taxon>Apicomplexa</taxon>
        <taxon>Aconoidasida</taxon>
        <taxon>Haemosporida</taxon>
        <taxon>Plasmodiidae</taxon>
        <taxon>Plasmodium</taxon>
        <taxon>Plasmodium (Plasmodium)</taxon>
    </lineage>
</organism>
<name>A0A1A9A521_PLAOA</name>
<dbReference type="EMBL" id="FLRD01000470">
    <property type="protein sequence ID" value="SBT54092.1"/>
    <property type="molecule type" value="Genomic_DNA"/>
</dbReference>
<dbReference type="EMBL" id="FLRE01000231">
    <property type="protein sequence ID" value="SBT51556.1"/>
    <property type="molecule type" value="Genomic_DNA"/>
</dbReference>
<accession>A0A1A9A521</accession>
<reference evidence="3 4" key="1">
    <citation type="submission" date="2016-05" db="EMBL/GenBank/DDBJ databases">
        <authorList>
            <person name="Naeem Raeece"/>
        </authorList>
    </citation>
    <scope>NUCLEOTIDE SEQUENCE [LARGE SCALE GENOMIC DNA]</scope>
</reference>
<reference evidence="1" key="2">
    <citation type="submission" date="2016-05" db="EMBL/GenBank/DDBJ databases">
        <authorList>
            <person name="Lavstsen T."/>
            <person name="Jespersen J.S."/>
        </authorList>
    </citation>
    <scope>NUCLEOTIDE SEQUENCE [LARGE SCALE GENOMIC DNA]</scope>
</reference>
<evidence type="ECO:0000313" key="4">
    <source>
        <dbReference type="Proteomes" id="UP000078555"/>
    </source>
</evidence>
<sequence>MSSQYKCMYFSRLFLNSSKELNLKFFFDAMSSESSNLSKYHEECNKIIVSNHKDKMIRNCEKFLRFLENSKIWNDANNGYDVSTLLNYWLCDEITRIYGVNNT</sequence>
<dbReference type="Proteomes" id="UP000078555">
    <property type="component" value="Unassembled WGS sequence"/>
</dbReference>
<dbReference type="Pfam" id="PF05795">
    <property type="entry name" value="Plasmodium_Vir"/>
    <property type="match status" value="1"/>
</dbReference>
<dbReference type="Proteomes" id="UP000078550">
    <property type="component" value="Unassembled WGS sequence"/>
</dbReference>
<evidence type="ECO:0000313" key="1">
    <source>
        <dbReference type="EMBL" id="SBT51556.1"/>
    </source>
</evidence>